<gene>
    <name evidence="1" type="ORF">ACFSQW_21985</name>
</gene>
<comment type="caution">
    <text evidence="1">The sequence shown here is derived from an EMBL/GenBank/DDBJ whole genome shotgun (WGS) entry which is preliminary data.</text>
</comment>
<dbReference type="InterPro" id="IPR046233">
    <property type="entry name" value="DUF6266"/>
</dbReference>
<dbReference type="Pfam" id="PF19781">
    <property type="entry name" value="DUF6266"/>
    <property type="match status" value="1"/>
</dbReference>
<evidence type="ECO:0000313" key="1">
    <source>
        <dbReference type="EMBL" id="MFD2557076.1"/>
    </source>
</evidence>
<dbReference type="RefSeq" id="WP_210354544.1">
    <property type="nucleotide sequence ID" value="NZ_JAEQMU010000002.1"/>
</dbReference>
<reference evidence="2" key="1">
    <citation type="journal article" date="2019" name="Int. J. Syst. Evol. Microbiol.">
        <title>The Global Catalogue of Microorganisms (GCM) 10K type strain sequencing project: providing services to taxonomists for standard genome sequencing and annotation.</title>
        <authorList>
            <consortium name="The Broad Institute Genomics Platform"/>
            <consortium name="The Broad Institute Genome Sequencing Center for Infectious Disease"/>
            <person name="Wu L."/>
            <person name="Ma J."/>
        </authorList>
    </citation>
    <scope>NUCLEOTIDE SEQUENCE [LARGE SCALE GENOMIC DNA]</scope>
    <source>
        <strain evidence="2">KCTC 52298</strain>
    </source>
</reference>
<accession>A0ABW5LB82</accession>
<sequence>MDTKNRTPGQLRARTAFKLAVAFLSPLQGIIKKGFREKAKRKKSLALSLALGHALQAAILDRDTDPKINPAAILLSEGALAPISLMHVLRNADYIEVKHVDIQNRFVNGDDLITVCVYHVASGTAVVNTALNRREEGLVMVSIPIELQQEVLEVYLVVSDRREKKFARSMHLGRSLPNNVWEK</sequence>
<dbReference type="EMBL" id="JBHULD010000025">
    <property type="protein sequence ID" value="MFD2557076.1"/>
    <property type="molecule type" value="Genomic_DNA"/>
</dbReference>
<keyword evidence="2" id="KW-1185">Reference proteome</keyword>
<proteinExistence type="predicted"/>
<evidence type="ECO:0000313" key="2">
    <source>
        <dbReference type="Proteomes" id="UP001597440"/>
    </source>
</evidence>
<protein>
    <submittedName>
        <fullName evidence="1">DUF6266 family protein</fullName>
    </submittedName>
</protein>
<name>A0ABW5LB82_9SPHI</name>
<dbReference type="Proteomes" id="UP001597440">
    <property type="component" value="Unassembled WGS sequence"/>
</dbReference>
<organism evidence="1 2">
    <name type="scientific">Sphingobacterium tabacisoli</name>
    <dbReference type="NCBI Taxonomy" id="2044855"/>
    <lineage>
        <taxon>Bacteria</taxon>
        <taxon>Pseudomonadati</taxon>
        <taxon>Bacteroidota</taxon>
        <taxon>Sphingobacteriia</taxon>
        <taxon>Sphingobacteriales</taxon>
        <taxon>Sphingobacteriaceae</taxon>
        <taxon>Sphingobacterium</taxon>
    </lineage>
</organism>